<organism evidence="2 3">
    <name type="scientific">Nitrospira lenta</name>
    <dbReference type="NCBI Taxonomy" id="1436998"/>
    <lineage>
        <taxon>Bacteria</taxon>
        <taxon>Pseudomonadati</taxon>
        <taxon>Nitrospirota</taxon>
        <taxon>Nitrospiria</taxon>
        <taxon>Nitrospirales</taxon>
        <taxon>Nitrospiraceae</taxon>
        <taxon>Nitrospira</taxon>
    </lineage>
</organism>
<dbReference type="InParanoid" id="A0A330L4K5"/>
<dbReference type="InterPro" id="IPR041657">
    <property type="entry name" value="HTH_17"/>
</dbReference>
<name>A0A330L4K5_9BACT</name>
<sequence>MKSPTHVQPSFLDLKTLAAYSSCSVRWLRDRLVDRMYPLPHYRVGGKLLVKRDEFDRWMEAQRVTHPSDQLTEIVESVVAQICPPRRVA</sequence>
<gene>
    <name evidence="2" type="ORF">NITLEN_20361</name>
</gene>
<dbReference type="AlphaFoldDB" id="A0A330L4K5"/>
<feature type="domain" description="Helix-turn-helix" evidence="1">
    <location>
        <begin position="11"/>
        <end position="63"/>
    </location>
</feature>
<evidence type="ECO:0000259" key="1">
    <source>
        <dbReference type="Pfam" id="PF12728"/>
    </source>
</evidence>
<evidence type="ECO:0000313" key="2">
    <source>
        <dbReference type="EMBL" id="SPP64721.1"/>
    </source>
</evidence>
<accession>A0A330L4K5</accession>
<dbReference type="Pfam" id="PF12728">
    <property type="entry name" value="HTH_17"/>
    <property type="match status" value="1"/>
</dbReference>
<dbReference type="EMBL" id="OUNR01000012">
    <property type="protein sequence ID" value="SPP64721.1"/>
    <property type="molecule type" value="Genomic_DNA"/>
</dbReference>
<dbReference type="OrthoDB" id="7359908at2"/>
<reference evidence="3" key="1">
    <citation type="submission" date="2018-04" db="EMBL/GenBank/DDBJ databases">
        <authorList>
            <person name="Lucker S."/>
            <person name="Sakoula D."/>
        </authorList>
    </citation>
    <scope>NUCLEOTIDE SEQUENCE [LARGE SCALE GENOMIC DNA]</scope>
</reference>
<evidence type="ECO:0000313" key="3">
    <source>
        <dbReference type="Proteomes" id="UP000248168"/>
    </source>
</evidence>
<proteinExistence type="predicted"/>
<dbReference type="Proteomes" id="UP000248168">
    <property type="component" value="Unassembled WGS sequence"/>
</dbReference>
<dbReference type="RefSeq" id="WP_121989065.1">
    <property type="nucleotide sequence ID" value="NZ_OUNR01000012.1"/>
</dbReference>
<protein>
    <recommendedName>
        <fullName evidence="1">Helix-turn-helix domain-containing protein</fullName>
    </recommendedName>
</protein>
<keyword evidence="3" id="KW-1185">Reference proteome</keyword>